<sequence length="439" mass="46905">MAHENQTVEPTAGPSTPPVVGTIAASLEQLSIGRLRGPVRTLAMFEVAPPARYNLDASPARTSTTNRFWVAAPADDTKLTPPTEPNPPPDPSPKGKARARPAPPLAVLAAAEFAELRVALQRAQLPGAAGDVAAGIADLGCFLDGGRQRARFVGVRVPPCVAADGPVVLGRAVARIPGPLEQFAVFCLVLPPPSRRRMPVPSASSIAKVAKWVRDDASSSLSHVFLHLAMAHGVSVRPLGPPPSAHAMALLAGLEALRGDWDDAVEKLVLYEYFASGREADINDNFRLAERTNIKGLSPDLIRVESPSSKQLCRVLGYLERLRTSDSPLDPPQDALHILQDTLAACVPSAKVEEGERKAWLDWVATTKIKQLIIGWAFADGADGAHWVLVWDVGGDLRSAVWRVLDDSAQKLTDAFVHIALGVAGLCTRVAWARDESQC</sequence>
<comment type="caution">
    <text evidence="2">The sequence shown here is derived from an EMBL/GenBank/DDBJ whole genome shotgun (WGS) entry which is preliminary data.</text>
</comment>
<keyword evidence="3" id="KW-1185">Reference proteome</keyword>
<proteinExistence type="predicted"/>
<dbReference type="EMBL" id="JBBXJM010000007">
    <property type="protein sequence ID" value="KAL1404982.1"/>
    <property type="molecule type" value="Genomic_DNA"/>
</dbReference>
<evidence type="ECO:0000313" key="3">
    <source>
        <dbReference type="Proteomes" id="UP001565368"/>
    </source>
</evidence>
<name>A0ABR3PR98_9TREE</name>
<dbReference type="Proteomes" id="UP001565368">
    <property type="component" value="Unassembled WGS sequence"/>
</dbReference>
<protein>
    <recommendedName>
        <fullName evidence="4">Nuclear pore complex protein NUP96 C-terminal domain-containing protein</fullName>
    </recommendedName>
</protein>
<feature type="compositionally biased region" description="Pro residues" evidence="1">
    <location>
        <begin position="82"/>
        <end position="92"/>
    </location>
</feature>
<dbReference type="GeneID" id="95989641"/>
<feature type="region of interest" description="Disordered" evidence="1">
    <location>
        <begin position="72"/>
        <end position="101"/>
    </location>
</feature>
<reference evidence="2 3" key="1">
    <citation type="submission" date="2023-08" db="EMBL/GenBank/DDBJ databases">
        <title>Annotated Genome Sequence of Vanrija albida AlHP1.</title>
        <authorList>
            <person name="Herzog R."/>
        </authorList>
    </citation>
    <scope>NUCLEOTIDE SEQUENCE [LARGE SCALE GENOMIC DNA]</scope>
    <source>
        <strain evidence="2 3">AlHP1</strain>
    </source>
</reference>
<evidence type="ECO:0000313" key="2">
    <source>
        <dbReference type="EMBL" id="KAL1404982.1"/>
    </source>
</evidence>
<accession>A0ABR3PR98</accession>
<gene>
    <name evidence="2" type="ORF">Q8F55_008598</name>
</gene>
<evidence type="ECO:0008006" key="4">
    <source>
        <dbReference type="Google" id="ProtNLM"/>
    </source>
</evidence>
<dbReference type="RefSeq" id="XP_069204926.1">
    <property type="nucleotide sequence ID" value="XM_069356989.1"/>
</dbReference>
<organism evidence="2 3">
    <name type="scientific">Vanrija albida</name>
    <dbReference type="NCBI Taxonomy" id="181172"/>
    <lineage>
        <taxon>Eukaryota</taxon>
        <taxon>Fungi</taxon>
        <taxon>Dikarya</taxon>
        <taxon>Basidiomycota</taxon>
        <taxon>Agaricomycotina</taxon>
        <taxon>Tremellomycetes</taxon>
        <taxon>Trichosporonales</taxon>
        <taxon>Trichosporonaceae</taxon>
        <taxon>Vanrija</taxon>
    </lineage>
</organism>
<evidence type="ECO:0000256" key="1">
    <source>
        <dbReference type="SAM" id="MobiDB-lite"/>
    </source>
</evidence>